<evidence type="ECO:0000256" key="1">
    <source>
        <dbReference type="ARBA" id="ARBA00022443"/>
    </source>
</evidence>
<dbReference type="PROSITE" id="PS50002">
    <property type="entry name" value="SH3"/>
    <property type="match status" value="3"/>
</dbReference>
<dbReference type="InterPro" id="IPR001452">
    <property type="entry name" value="SH3_domain"/>
</dbReference>
<feature type="region of interest" description="Disordered" evidence="4">
    <location>
        <begin position="411"/>
        <end position="434"/>
    </location>
</feature>
<feature type="domain" description="SH3" evidence="5">
    <location>
        <begin position="292"/>
        <end position="351"/>
    </location>
</feature>
<dbReference type="AlphaFoldDB" id="A0A7F5RDC8"/>
<dbReference type="PANTHER" id="PTHR14167:SF116">
    <property type="entry name" value="CAP, ISOFORM AC"/>
    <property type="match status" value="1"/>
</dbReference>
<proteinExistence type="predicted"/>
<keyword evidence="6" id="KW-1185">Reference proteome</keyword>
<name>A0A7F5RDC8_AGRPL</name>
<dbReference type="PRINTS" id="PR00499">
    <property type="entry name" value="P67PHOX"/>
</dbReference>
<organism evidence="6 7">
    <name type="scientific">Agrilus planipennis</name>
    <name type="common">Emerald ash borer</name>
    <name type="synonym">Agrilus marcopoli</name>
    <dbReference type="NCBI Taxonomy" id="224129"/>
    <lineage>
        <taxon>Eukaryota</taxon>
        <taxon>Metazoa</taxon>
        <taxon>Ecdysozoa</taxon>
        <taxon>Arthropoda</taxon>
        <taxon>Hexapoda</taxon>
        <taxon>Insecta</taxon>
        <taxon>Pterygota</taxon>
        <taxon>Neoptera</taxon>
        <taxon>Endopterygota</taxon>
        <taxon>Coleoptera</taxon>
        <taxon>Polyphaga</taxon>
        <taxon>Elateriformia</taxon>
        <taxon>Buprestoidea</taxon>
        <taxon>Buprestidae</taxon>
        <taxon>Agrilinae</taxon>
        <taxon>Agrilus</taxon>
    </lineage>
</organism>
<gene>
    <name evidence="7" type="primary">LOC112903960</name>
</gene>
<dbReference type="GeneID" id="112903960"/>
<dbReference type="CDD" id="cd11780">
    <property type="entry name" value="SH3_Sorbs_3"/>
    <property type="match status" value="1"/>
</dbReference>
<reference evidence="7" key="1">
    <citation type="submission" date="2025-08" db="UniProtKB">
        <authorList>
            <consortium name="RefSeq"/>
        </authorList>
    </citation>
    <scope>IDENTIFICATION</scope>
</reference>
<dbReference type="CDD" id="cd11781">
    <property type="entry name" value="SH3_Sorbs_1"/>
    <property type="match status" value="1"/>
</dbReference>
<dbReference type="CDD" id="cd11782">
    <property type="entry name" value="SH3_Sorbs_2"/>
    <property type="match status" value="1"/>
</dbReference>
<dbReference type="RefSeq" id="XP_025833982.1">
    <property type="nucleotide sequence ID" value="XM_025978197.1"/>
</dbReference>
<dbReference type="FunFam" id="2.30.30.40:FF:000001">
    <property type="entry name" value="Sorbin and SH3 domain-containing protein 1 isoform 2"/>
    <property type="match status" value="1"/>
</dbReference>
<dbReference type="KEGG" id="apln:112903960"/>
<keyword evidence="2" id="KW-0677">Repeat</keyword>
<feature type="domain" description="SH3" evidence="5">
    <location>
        <begin position="439"/>
        <end position="499"/>
    </location>
</feature>
<dbReference type="Proteomes" id="UP000192223">
    <property type="component" value="Unplaced"/>
</dbReference>
<evidence type="ECO:0000313" key="7">
    <source>
        <dbReference type="RefSeq" id="XP_025833982.1"/>
    </source>
</evidence>
<keyword evidence="1 3" id="KW-0728">SH3 domain</keyword>
<evidence type="ECO:0000256" key="3">
    <source>
        <dbReference type="PROSITE-ProRule" id="PRU00192"/>
    </source>
</evidence>
<feature type="region of interest" description="Disordered" evidence="4">
    <location>
        <begin position="68"/>
        <end position="129"/>
    </location>
</feature>
<dbReference type="Pfam" id="PF14604">
    <property type="entry name" value="SH3_9"/>
    <property type="match status" value="2"/>
</dbReference>
<feature type="compositionally biased region" description="Basic and acidic residues" evidence="4">
    <location>
        <begin position="97"/>
        <end position="106"/>
    </location>
</feature>
<dbReference type="SUPFAM" id="SSF50044">
    <property type="entry name" value="SH3-domain"/>
    <property type="match status" value="3"/>
</dbReference>
<dbReference type="PANTHER" id="PTHR14167">
    <property type="entry name" value="SH3 DOMAIN-CONTAINING"/>
    <property type="match status" value="1"/>
</dbReference>
<dbReference type="Gene3D" id="2.30.30.40">
    <property type="entry name" value="SH3 Domains"/>
    <property type="match status" value="3"/>
</dbReference>
<dbReference type="InParanoid" id="A0A7F5RDC8"/>
<accession>A0A7F5RDC8</accession>
<dbReference type="SMART" id="SM00326">
    <property type="entry name" value="SH3"/>
    <property type="match status" value="3"/>
</dbReference>
<dbReference type="OrthoDB" id="19092at2759"/>
<dbReference type="InterPro" id="IPR050384">
    <property type="entry name" value="Endophilin_SH3RF"/>
</dbReference>
<protein>
    <submittedName>
        <fullName evidence="7">Sorbin and SH3 domain-containing protein 1-like</fullName>
    </submittedName>
</protein>
<evidence type="ECO:0000313" key="6">
    <source>
        <dbReference type="Proteomes" id="UP000192223"/>
    </source>
</evidence>
<feature type="domain" description="SH3" evidence="5">
    <location>
        <begin position="223"/>
        <end position="282"/>
    </location>
</feature>
<evidence type="ECO:0000259" key="5">
    <source>
        <dbReference type="PROSITE" id="PS50002"/>
    </source>
</evidence>
<evidence type="ECO:0000256" key="2">
    <source>
        <dbReference type="ARBA" id="ARBA00022737"/>
    </source>
</evidence>
<sequence>MEIFDGWLDQHCSLGNRTRRHSSFCPTYFSHLEQQKHIPTKGHLSQALKETGYDSDSTLVFRRREDAVHHLSPKEQKEAYKTIQKGGDVPLHGLRKPAPERPKDPEPPAPPPKRNLITGKAVTPESPRKYVENEVTIHYKTPVVQEIKDHLSEEELARRQAAHMRQVYEEERRKKYLQQLQDMNSRRHTDNFVPSQKSPIPLNRYDDFPLEVPKISPRPRSPEPRLVARALYNFVGQTARELTFRKGDLIYIKRQIDKNWYEGELNAMMGLFPANYVEIVPYDGVKSTTKKAHEGQARAKYNFIAQTHLELSLAKGELVVITRRVDDNWFEGRIGGRKGIFPVSYVEVLVEPGTPAPPAPSKPVGSPAAHTLLLNGTASGIESMGSHSYLPPSTQQFTSSYRAKPVTITSNGYASLPRSPNAPTSKSPYSEALHIDTQNEPLTYRSLYKYRPQNDDELELLEGDIVYVLEKCDDGWFVGSSQRTGHFGTFPGNYVERVN</sequence>
<feature type="compositionally biased region" description="Basic and acidic residues" evidence="4">
    <location>
        <begin position="68"/>
        <end position="80"/>
    </location>
</feature>
<dbReference type="PRINTS" id="PR00452">
    <property type="entry name" value="SH3DOMAIN"/>
</dbReference>
<evidence type="ECO:0000256" key="4">
    <source>
        <dbReference type="SAM" id="MobiDB-lite"/>
    </source>
</evidence>
<dbReference type="Pfam" id="PF07653">
    <property type="entry name" value="SH3_2"/>
    <property type="match status" value="1"/>
</dbReference>
<dbReference type="InterPro" id="IPR036028">
    <property type="entry name" value="SH3-like_dom_sf"/>
</dbReference>